<evidence type="ECO:0000259" key="6">
    <source>
        <dbReference type="PROSITE" id="PS51916"/>
    </source>
</evidence>
<name>A0AAP0FVH2_9ASPA</name>
<feature type="compositionally biased region" description="Low complexity" evidence="4">
    <location>
        <begin position="412"/>
        <end position="424"/>
    </location>
</feature>
<dbReference type="Gene3D" id="3.30.50.10">
    <property type="entry name" value="Erythroid Transcription Factor GATA-1, subunit A"/>
    <property type="match status" value="1"/>
</dbReference>
<feature type="domain" description="GATA-type" evidence="5">
    <location>
        <begin position="7"/>
        <end position="40"/>
    </location>
</feature>
<organism evidence="7 8">
    <name type="scientific">Platanthera zijinensis</name>
    <dbReference type="NCBI Taxonomy" id="2320716"/>
    <lineage>
        <taxon>Eukaryota</taxon>
        <taxon>Viridiplantae</taxon>
        <taxon>Streptophyta</taxon>
        <taxon>Embryophyta</taxon>
        <taxon>Tracheophyta</taxon>
        <taxon>Spermatophyta</taxon>
        <taxon>Magnoliopsida</taxon>
        <taxon>Liliopsida</taxon>
        <taxon>Asparagales</taxon>
        <taxon>Orchidaceae</taxon>
        <taxon>Orchidoideae</taxon>
        <taxon>Orchideae</taxon>
        <taxon>Orchidinae</taxon>
        <taxon>Platanthera</taxon>
    </lineage>
</organism>
<sequence length="510" mass="57307">MGKRGPCRHCGITSTPLWRNGPPEKPVLCNACGSRWKTKGSLANYTPLHAREPINWEMPEVARAKNTSNKLKEEKLKKRKLISVMVENDYEIQFSESGQNSIRNLDEDSSNRSSSGPAISYSESCAYFGNNETCDWTGSVQSNTRDSLVLSKKRSLIRSKPSSVEKLTKDLYSIWHEQQSSNLSGISDDDLLFESELIMGSDEIGHGGVLLGNPWPKVAEEESEASSLPSYDKDNFSPEILNILQERDPLLLSANLEDVASFEVFRKHMTNEEQQHLMKYLPSSDTTEPLSLKSMFSSPQFLECLSHFQQLLQEGIFDLSTLRMSVEECRTLKRLVLLNFIESRWVLHYKEIKDKKDRQVAAVKSSETSKSYFHYSILTPSKRHCESKDRHLLVSKVSARSPRRMQKSINASPPSKDSGPPSSGEAELEPDHAAEDFVDNDGSCFSPRSLFTLPPDDSSMLRLTGDSDSDPDLLLENYTWNHKMASNSSQPGSGVANEEGILSNFHAVRE</sequence>
<dbReference type="SMART" id="SM00401">
    <property type="entry name" value="ZnF_GATA"/>
    <property type="match status" value="1"/>
</dbReference>
<comment type="subcellular location">
    <subcellularLocation>
        <location evidence="1">Nucleus</location>
    </subcellularLocation>
</comment>
<reference evidence="7 8" key="1">
    <citation type="journal article" date="2022" name="Nat. Plants">
        <title>Genomes of leafy and leafless Platanthera orchids illuminate the evolution of mycoheterotrophy.</title>
        <authorList>
            <person name="Li M.H."/>
            <person name="Liu K.W."/>
            <person name="Li Z."/>
            <person name="Lu H.C."/>
            <person name="Ye Q.L."/>
            <person name="Zhang D."/>
            <person name="Wang J.Y."/>
            <person name="Li Y.F."/>
            <person name="Zhong Z.M."/>
            <person name="Liu X."/>
            <person name="Yu X."/>
            <person name="Liu D.K."/>
            <person name="Tu X.D."/>
            <person name="Liu B."/>
            <person name="Hao Y."/>
            <person name="Liao X.Y."/>
            <person name="Jiang Y.T."/>
            <person name="Sun W.H."/>
            <person name="Chen J."/>
            <person name="Chen Y.Q."/>
            <person name="Ai Y."/>
            <person name="Zhai J.W."/>
            <person name="Wu S.S."/>
            <person name="Zhou Z."/>
            <person name="Hsiao Y.Y."/>
            <person name="Wu W.L."/>
            <person name="Chen Y.Y."/>
            <person name="Lin Y.F."/>
            <person name="Hsu J.L."/>
            <person name="Li C.Y."/>
            <person name="Wang Z.W."/>
            <person name="Zhao X."/>
            <person name="Zhong W.Y."/>
            <person name="Ma X.K."/>
            <person name="Ma L."/>
            <person name="Huang J."/>
            <person name="Chen G.Z."/>
            <person name="Huang M.Z."/>
            <person name="Huang L."/>
            <person name="Peng D.H."/>
            <person name="Luo Y.B."/>
            <person name="Zou S.Q."/>
            <person name="Chen S.P."/>
            <person name="Lan S."/>
            <person name="Tsai W.C."/>
            <person name="Van de Peer Y."/>
            <person name="Liu Z.J."/>
        </authorList>
    </citation>
    <scope>NUCLEOTIDE SEQUENCE [LARGE SCALE GENOMIC DNA]</scope>
    <source>
        <strain evidence="7">Lor287</strain>
    </source>
</reference>
<dbReference type="CDD" id="cd00202">
    <property type="entry name" value="ZnF_GATA"/>
    <property type="match status" value="1"/>
</dbReference>
<dbReference type="Gene3D" id="1.10.2020.20">
    <property type="match status" value="1"/>
</dbReference>
<dbReference type="Pfam" id="PF00320">
    <property type="entry name" value="GATA"/>
    <property type="match status" value="1"/>
</dbReference>
<protein>
    <submittedName>
        <fullName evidence="7">GATA transcription factor 26</fullName>
    </submittedName>
</protein>
<dbReference type="GO" id="GO:0043565">
    <property type="term" value="F:sequence-specific DNA binding"/>
    <property type="evidence" value="ECO:0007669"/>
    <property type="project" value="InterPro"/>
</dbReference>
<feature type="region of interest" description="Disordered" evidence="4">
    <location>
        <begin position="485"/>
        <end position="510"/>
    </location>
</feature>
<dbReference type="SUPFAM" id="SSF57716">
    <property type="entry name" value="Glucocorticoid receptor-like (DNA-binding domain)"/>
    <property type="match status" value="1"/>
</dbReference>
<accession>A0AAP0FVH2</accession>
<dbReference type="PANTHER" id="PTHR46855">
    <property type="entry name" value="OSJNBB0038F03.10 PROTEIN"/>
    <property type="match status" value="1"/>
</dbReference>
<feature type="region of interest" description="Disordered" evidence="4">
    <location>
        <begin position="400"/>
        <end position="429"/>
    </location>
</feature>
<dbReference type="PANTHER" id="PTHR46855:SF1">
    <property type="entry name" value="GATA TRANSCRIPTION FACTOR 26"/>
    <property type="match status" value="1"/>
</dbReference>
<evidence type="ECO:0000313" key="7">
    <source>
        <dbReference type="EMBL" id="KAK8916771.1"/>
    </source>
</evidence>
<dbReference type="AlphaFoldDB" id="A0AAP0FVH2"/>
<keyword evidence="8" id="KW-1185">Reference proteome</keyword>
<dbReference type="GO" id="GO:0006355">
    <property type="term" value="P:regulation of DNA-templated transcription"/>
    <property type="evidence" value="ECO:0007669"/>
    <property type="project" value="InterPro"/>
</dbReference>
<evidence type="ECO:0000256" key="2">
    <source>
        <dbReference type="ARBA" id="ARBA00023242"/>
    </source>
</evidence>
<dbReference type="InterPro" id="IPR000679">
    <property type="entry name" value="Znf_GATA"/>
</dbReference>
<dbReference type="PROSITE" id="PS00344">
    <property type="entry name" value="GATA_ZN_FINGER_1"/>
    <property type="match status" value="1"/>
</dbReference>
<dbReference type="InterPro" id="IPR013088">
    <property type="entry name" value="Znf_NHR/GATA"/>
</dbReference>
<keyword evidence="3" id="KW-0862">Zinc</keyword>
<proteinExistence type="predicted"/>
<gene>
    <name evidence="7" type="primary">GATA26</name>
    <name evidence="7" type="ORF">KSP39_PZI022685</name>
</gene>
<dbReference type="InterPro" id="IPR044867">
    <property type="entry name" value="DEUBAD_dom"/>
</dbReference>
<dbReference type="PROSITE" id="PS50114">
    <property type="entry name" value="GATA_ZN_FINGER_2"/>
    <property type="match status" value="1"/>
</dbReference>
<evidence type="ECO:0000313" key="8">
    <source>
        <dbReference type="Proteomes" id="UP001418222"/>
    </source>
</evidence>
<keyword evidence="3" id="KW-0863">Zinc-finger</keyword>
<keyword evidence="3" id="KW-0479">Metal-binding</keyword>
<evidence type="ECO:0000256" key="4">
    <source>
        <dbReference type="SAM" id="MobiDB-lite"/>
    </source>
</evidence>
<dbReference type="EMBL" id="JBBWWQ010000020">
    <property type="protein sequence ID" value="KAK8916771.1"/>
    <property type="molecule type" value="Genomic_DNA"/>
</dbReference>
<keyword evidence="2" id="KW-0539">Nucleus</keyword>
<dbReference type="InterPro" id="IPR044589">
    <property type="entry name" value="GATA26/27"/>
</dbReference>
<comment type="caution">
    <text evidence="7">The sequence shown here is derived from an EMBL/GenBank/DDBJ whole genome shotgun (WGS) entry which is preliminary data.</text>
</comment>
<dbReference type="Proteomes" id="UP001418222">
    <property type="component" value="Unassembled WGS sequence"/>
</dbReference>
<dbReference type="GO" id="GO:0005634">
    <property type="term" value="C:nucleus"/>
    <property type="evidence" value="ECO:0007669"/>
    <property type="project" value="UniProtKB-SubCell"/>
</dbReference>
<dbReference type="InterPro" id="IPR038108">
    <property type="entry name" value="RPN13_DEUBAD_sf"/>
</dbReference>
<feature type="domain" description="DEUBAD" evidence="6">
    <location>
        <begin position="247"/>
        <end position="358"/>
    </location>
</feature>
<evidence type="ECO:0000256" key="3">
    <source>
        <dbReference type="PROSITE-ProRule" id="PRU00094"/>
    </source>
</evidence>
<dbReference type="GO" id="GO:0008270">
    <property type="term" value="F:zinc ion binding"/>
    <property type="evidence" value="ECO:0007669"/>
    <property type="project" value="UniProtKB-KW"/>
</dbReference>
<evidence type="ECO:0000256" key="1">
    <source>
        <dbReference type="ARBA" id="ARBA00004123"/>
    </source>
</evidence>
<evidence type="ECO:0000259" key="5">
    <source>
        <dbReference type="PROSITE" id="PS50114"/>
    </source>
</evidence>
<dbReference type="PROSITE" id="PS51916">
    <property type="entry name" value="DEUBAD"/>
    <property type="match status" value="1"/>
</dbReference>